<dbReference type="GeneID" id="54577819"/>
<evidence type="ECO:0000313" key="3">
    <source>
        <dbReference type="Proteomes" id="UP000800094"/>
    </source>
</evidence>
<evidence type="ECO:0000313" key="2">
    <source>
        <dbReference type="EMBL" id="KAF2240848.1"/>
    </source>
</evidence>
<gene>
    <name evidence="2" type="ORF">BU26DRAFT_442068</name>
</gene>
<accession>A0A6A6HSU8</accession>
<name>A0A6A6HSU8_9PLEO</name>
<dbReference type="EMBL" id="ML987215">
    <property type="protein sequence ID" value="KAF2240848.1"/>
    <property type="molecule type" value="Genomic_DNA"/>
</dbReference>
<keyword evidence="3" id="KW-1185">Reference proteome</keyword>
<dbReference type="AlphaFoldDB" id="A0A6A6HSU8"/>
<protein>
    <submittedName>
        <fullName evidence="2">Uncharacterized protein</fullName>
    </submittedName>
</protein>
<evidence type="ECO:0000256" key="1">
    <source>
        <dbReference type="SAM" id="MobiDB-lite"/>
    </source>
</evidence>
<reference evidence="2" key="1">
    <citation type="journal article" date="2020" name="Stud. Mycol.">
        <title>101 Dothideomycetes genomes: a test case for predicting lifestyles and emergence of pathogens.</title>
        <authorList>
            <person name="Haridas S."/>
            <person name="Albert R."/>
            <person name="Binder M."/>
            <person name="Bloem J."/>
            <person name="Labutti K."/>
            <person name="Salamov A."/>
            <person name="Andreopoulos B."/>
            <person name="Baker S."/>
            <person name="Barry K."/>
            <person name="Bills G."/>
            <person name="Bluhm B."/>
            <person name="Cannon C."/>
            <person name="Castanera R."/>
            <person name="Culley D."/>
            <person name="Daum C."/>
            <person name="Ezra D."/>
            <person name="Gonzalez J."/>
            <person name="Henrissat B."/>
            <person name="Kuo A."/>
            <person name="Liang C."/>
            <person name="Lipzen A."/>
            <person name="Lutzoni F."/>
            <person name="Magnuson J."/>
            <person name="Mondo S."/>
            <person name="Nolan M."/>
            <person name="Ohm R."/>
            <person name="Pangilinan J."/>
            <person name="Park H.-J."/>
            <person name="Ramirez L."/>
            <person name="Alfaro M."/>
            <person name="Sun H."/>
            <person name="Tritt A."/>
            <person name="Yoshinaga Y."/>
            <person name="Zwiers L.-H."/>
            <person name="Turgeon B."/>
            <person name="Goodwin S."/>
            <person name="Spatafora J."/>
            <person name="Crous P."/>
            <person name="Grigoriev I."/>
        </authorList>
    </citation>
    <scope>NUCLEOTIDE SEQUENCE</scope>
    <source>
        <strain evidence="2">CBS 122368</strain>
    </source>
</reference>
<feature type="region of interest" description="Disordered" evidence="1">
    <location>
        <begin position="68"/>
        <end position="88"/>
    </location>
</feature>
<feature type="non-terminal residue" evidence="2">
    <location>
        <position position="1"/>
    </location>
</feature>
<proteinExistence type="predicted"/>
<dbReference type="RefSeq" id="XP_033675852.1">
    <property type="nucleotide sequence ID" value="XM_033824489.1"/>
</dbReference>
<organism evidence="2 3">
    <name type="scientific">Trematosphaeria pertusa</name>
    <dbReference type="NCBI Taxonomy" id="390896"/>
    <lineage>
        <taxon>Eukaryota</taxon>
        <taxon>Fungi</taxon>
        <taxon>Dikarya</taxon>
        <taxon>Ascomycota</taxon>
        <taxon>Pezizomycotina</taxon>
        <taxon>Dothideomycetes</taxon>
        <taxon>Pleosporomycetidae</taxon>
        <taxon>Pleosporales</taxon>
        <taxon>Massarineae</taxon>
        <taxon>Trematosphaeriaceae</taxon>
        <taxon>Trematosphaeria</taxon>
    </lineage>
</organism>
<dbReference type="Proteomes" id="UP000800094">
    <property type="component" value="Unassembled WGS sequence"/>
</dbReference>
<sequence length="174" mass="19777">QDDSVQKYMLLSSQQEVLRRRLSLHIPTSAPMTASSPEFQSLASSPVYSRPTYAVPWSADPDYASAWPSPTEPIPAQPGMVHRNTIDDPHCEDSHKMCEINQEIKATLTELLNTDSVRSDEKYRAWVQARLMDAEHQIRQQRRRRSSGSIVDREFASSIAEHLDLGIHSCKTWS</sequence>
<dbReference type="OrthoDB" id="4509729at2759"/>